<dbReference type="AlphaFoldDB" id="A0A0F9KNM4"/>
<gene>
    <name evidence="1" type="ORF">LCGC14_1308290</name>
</gene>
<dbReference type="EMBL" id="LAZR01007697">
    <property type="protein sequence ID" value="KKM83553.1"/>
    <property type="molecule type" value="Genomic_DNA"/>
</dbReference>
<proteinExistence type="predicted"/>
<comment type="caution">
    <text evidence="1">The sequence shown here is derived from an EMBL/GenBank/DDBJ whole genome shotgun (WGS) entry which is preliminary data.</text>
</comment>
<name>A0A0F9KNM4_9ZZZZ</name>
<accession>A0A0F9KNM4</accession>
<organism evidence="1">
    <name type="scientific">marine sediment metagenome</name>
    <dbReference type="NCBI Taxonomy" id="412755"/>
    <lineage>
        <taxon>unclassified sequences</taxon>
        <taxon>metagenomes</taxon>
        <taxon>ecological metagenomes</taxon>
    </lineage>
</organism>
<protein>
    <submittedName>
        <fullName evidence="1">Uncharacterized protein</fullName>
    </submittedName>
</protein>
<sequence>MANISYVTLTELKRQWDAENENIATLSAPVMMQYARTASSKVERITGREFMPRIETRYFDARNSNLLGPHIDSSRETMDLDQPILVLTTTVLGDSTSLTTDTDVRLSPRGSEPGFELQIYFPQTARWTDYTDDFIDAIAITGIWGWRDRYSIEGWQLSGDAIKTTALTAVTTDTTVKVTDADGTNWIGDTPRFDRGMLIRIDSEYMSIVSTNTTDNELTVIRAARGSTLAAHDVAATIDVFVVQPEIVRATQLMAFFDYVRRGKIAQVTFDGVTTVEGIEVPNEVAEILGAFTPIRIGG</sequence>
<reference evidence="1" key="1">
    <citation type="journal article" date="2015" name="Nature">
        <title>Complex archaea that bridge the gap between prokaryotes and eukaryotes.</title>
        <authorList>
            <person name="Spang A."/>
            <person name="Saw J.H."/>
            <person name="Jorgensen S.L."/>
            <person name="Zaremba-Niedzwiedzka K."/>
            <person name="Martijn J."/>
            <person name="Lind A.E."/>
            <person name="van Eijk R."/>
            <person name="Schleper C."/>
            <person name="Guy L."/>
            <person name="Ettema T.J."/>
        </authorList>
    </citation>
    <scope>NUCLEOTIDE SEQUENCE</scope>
</reference>
<evidence type="ECO:0000313" key="1">
    <source>
        <dbReference type="EMBL" id="KKM83553.1"/>
    </source>
</evidence>